<gene>
    <name evidence="7" type="primary">pdxB</name>
    <name evidence="7" type="ORF">CLOHYLEM_07444</name>
</gene>
<dbReference type="InterPro" id="IPR050418">
    <property type="entry name" value="D-iso_2-hydroxyacid_DH_PdxB"/>
</dbReference>
<evidence type="ECO:0000256" key="1">
    <source>
        <dbReference type="ARBA" id="ARBA00005854"/>
    </source>
</evidence>
<dbReference type="InterPro" id="IPR029753">
    <property type="entry name" value="D-isomer_DH_CS"/>
</dbReference>
<comment type="similarity">
    <text evidence="1 4">Belongs to the D-isomer specific 2-hydroxyacid dehydrogenase family.</text>
</comment>
<dbReference type="Proteomes" id="UP000004893">
    <property type="component" value="Unassembled WGS sequence"/>
</dbReference>
<feature type="domain" description="D-isomer specific 2-hydroxyacid dehydrogenase catalytic" evidence="5">
    <location>
        <begin position="14"/>
        <end position="314"/>
    </location>
</feature>
<dbReference type="AlphaFoldDB" id="C0C5Q7"/>
<keyword evidence="8" id="KW-1185">Reference proteome</keyword>
<sequence>MKVVITDYEYENIETERAIIEGAGFTLHSCQLKRPEELLPVLRDADAVITQYSSITSEVIEGMEHCRMIIKYGIGVNNIDCDAAAAKGILVCNVPDYGISEVSDHTCAMILALGRKLMPLAGALKSGDWGYSSAVPLKRLSECTLGLVGFGRIPQMAAKKMRAFGMTVSAYDPFVSSETAAEQSVNLVSLDELLRTGDFISVHCPLTSDTFHLIGKEEIEKMKASAFLINTARGGIIDEKALITALKEKRIAGAGIDVFEEEPVHPGHPLLSMDNVIATPHSAWYSETAIRTLQRKAAEEVVNVLKGNKPFNRVV</sequence>
<evidence type="ECO:0000313" key="7">
    <source>
        <dbReference type="EMBL" id="EEG72441.1"/>
    </source>
</evidence>
<proteinExistence type="inferred from homology"/>
<dbReference type="Gene3D" id="3.40.50.720">
    <property type="entry name" value="NAD(P)-binding Rossmann-like Domain"/>
    <property type="match status" value="2"/>
</dbReference>
<comment type="caution">
    <text evidence="7">The sequence shown here is derived from an EMBL/GenBank/DDBJ whole genome shotgun (WGS) entry which is preliminary data.</text>
</comment>
<dbReference type="PANTHER" id="PTHR43761:SF1">
    <property type="entry name" value="D-ISOMER SPECIFIC 2-HYDROXYACID DEHYDROGENASE CATALYTIC DOMAIN-CONTAINING PROTEIN-RELATED"/>
    <property type="match status" value="1"/>
</dbReference>
<dbReference type="eggNOG" id="COG1052">
    <property type="taxonomic scope" value="Bacteria"/>
</dbReference>
<accession>C0C5Q7</accession>
<dbReference type="HOGENOM" id="CLU_019796_1_3_9"/>
<dbReference type="OrthoDB" id="9805416at2"/>
<dbReference type="STRING" id="553973.CLOHYLEM_07444"/>
<dbReference type="InterPro" id="IPR036291">
    <property type="entry name" value="NAD(P)-bd_dom_sf"/>
</dbReference>
<dbReference type="PANTHER" id="PTHR43761">
    <property type="entry name" value="D-ISOMER SPECIFIC 2-HYDROXYACID DEHYDROGENASE FAMILY PROTEIN (AFU_ORTHOLOGUE AFUA_1G13630)"/>
    <property type="match status" value="1"/>
</dbReference>
<protein>
    <submittedName>
        <fullName evidence="7">4-phosphoerythronate dehydrogenase</fullName>
        <ecNumber evidence="7">1.1.1.290</ecNumber>
    </submittedName>
</protein>
<dbReference type="SUPFAM" id="SSF51735">
    <property type="entry name" value="NAD(P)-binding Rossmann-fold domains"/>
    <property type="match status" value="1"/>
</dbReference>
<evidence type="ECO:0000256" key="3">
    <source>
        <dbReference type="ARBA" id="ARBA00023027"/>
    </source>
</evidence>
<dbReference type="SUPFAM" id="SSF52283">
    <property type="entry name" value="Formate/glycerate dehydrogenase catalytic domain-like"/>
    <property type="match status" value="1"/>
</dbReference>
<name>C0C5Q7_9FIRM</name>
<dbReference type="GO" id="GO:0051287">
    <property type="term" value="F:NAD binding"/>
    <property type="evidence" value="ECO:0007669"/>
    <property type="project" value="InterPro"/>
</dbReference>
<feature type="domain" description="D-isomer specific 2-hydroxyacid dehydrogenase NAD-binding" evidence="6">
    <location>
        <begin position="108"/>
        <end position="283"/>
    </location>
</feature>
<dbReference type="Pfam" id="PF02826">
    <property type="entry name" value="2-Hacid_dh_C"/>
    <property type="match status" value="1"/>
</dbReference>
<organism evidence="7 8">
    <name type="scientific">[Clostridium] hylemonae DSM 15053</name>
    <dbReference type="NCBI Taxonomy" id="553973"/>
    <lineage>
        <taxon>Bacteria</taxon>
        <taxon>Bacillati</taxon>
        <taxon>Bacillota</taxon>
        <taxon>Clostridia</taxon>
        <taxon>Lachnospirales</taxon>
        <taxon>Lachnospiraceae</taxon>
    </lineage>
</organism>
<dbReference type="CDD" id="cd05299">
    <property type="entry name" value="CtBP_dh"/>
    <property type="match status" value="1"/>
</dbReference>
<reference evidence="7" key="1">
    <citation type="submission" date="2009-02" db="EMBL/GenBank/DDBJ databases">
        <authorList>
            <person name="Fulton L."/>
            <person name="Clifton S."/>
            <person name="Fulton B."/>
            <person name="Xu J."/>
            <person name="Minx P."/>
            <person name="Pepin K.H."/>
            <person name="Johnson M."/>
            <person name="Bhonagiri V."/>
            <person name="Nash W.E."/>
            <person name="Mardis E.R."/>
            <person name="Wilson R.K."/>
        </authorList>
    </citation>
    <scope>NUCLEOTIDE SEQUENCE [LARGE SCALE GENOMIC DNA]</scope>
    <source>
        <strain evidence="7">DSM 15053</strain>
    </source>
</reference>
<dbReference type="InterPro" id="IPR006140">
    <property type="entry name" value="D-isomer_DH_NAD-bd"/>
</dbReference>
<dbReference type="InterPro" id="IPR043322">
    <property type="entry name" value="CtBP"/>
</dbReference>
<keyword evidence="2 4" id="KW-0560">Oxidoreductase</keyword>
<dbReference type="EMBL" id="ABYI02000041">
    <property type="protein sequence ID" value="EEG72441.1"/>
    <property type="molecule type" value="Genomic_DNA"/>
</dbReference>
<dbReference type="EC" id="1.1.1.290" evidence="7"/>
<evidence type="ECO:0000256" key="4">
    <source>
        <dbReference type="RuleBase" id="RU003719"/>
    </source>
</evidence>
<reference evidence="7" key="2">
    <citation type="submission" date="2013-06" db="EMBL/GenBank/DDBJ databases">
        <title>Draft genome sequence of Clostridium hylemonae (DSM 15053).</title>
        <authorList>
            <person name="Sudarsanam P."/>
            <person name="Ley R."/>
            <person name="Guruge J."/>
            <person name="Turnbaugh P.J."/>
            <person name="Mahowald M."/>
            <person name="Liep D."/>
            <person name="Gordon J."/>
        </authorList>
    </citation>
    <scope>NUCLEOTIDE SEQUENCE</scope>
    <source>
        <strain evidence="7">DSM 15053</strain>
    </source>
</reference>
<dbReference type="PROSITE" id="PS00671">
    <property type="entry name" value="D_2_HYDROXYACID_DH_3"/>
    <property type="match status" value="1"/>
</dbReference>
<dbReference type="GO" id="GO:0003714">
    <property type="term" value="F:transcription corepressor activity"/>
    <property type="evidence" value="ECO:0007669"/>
    <property type="project" value="InterPro"/>
</dbReference>
<evidence type="ECO:0000259" key="6">
    <source>
        <dbReference type="Pfam" id="PF02826"/>
    </source>
</evidence>
<evidence type="ECO:0000313" key="8">
    <source>
        <dbReference type="Proteomes" id="UP000004893"/>
    </source>
</evidence>
<evidence type="ECO:0000259" key="5">
    <source>
        <dbReference type="Pfam" id="PF00389"/>
    </source>
</evidence>
<dbReference type="GO" id="GO:0033711">
    <property type="term" value="F:4-phosphoerythronate dehydrogenase activity"/>
    <property type="evidence" value="ECO:0007669"/>
    <property type="project" value="UniProtKB-EC"/>
</dbReference>
<dbReference type="FunFam" id="3.40.50.720:FF:000203">
    <property type="entry name" value="D-3-phosphoglycerate dehydrogenase (SerA)"/>
    <property type="match status" value="1"/>
</dbReference>
<keyword evidence="3" id="KW-0520">NAD</keyword>
<dbReference type="RefSeq" id="WP_006444789.1">
    <property type="nucleotide sequence ID" value="NZ_CP036524.1"/>
</dbReference>
<evidence type="ECO:0000256" key="2">
    <source>
        <dbReference type="ARBA" id="ARBA00023002"/>
    </source>
</evidence>
<dbReference type="Pfam" id="PF00389">
    <property type="entry name" value="2-Hacid_dh"/>
    <property type="match status" value="1"/>
</dbReference>
<dbReference type="InterPro" id="IPR006139">
    <property type="entry name" value="D-isomer_2_OHA_DH_cat_dom"/>
</dbReference>